<evidence type="ECO:0000256" key="6">
    <source>
        <dbReference type="SAM" id="Phobius"/>
    </source>
</evidence>
<reference evidence="9" key="1">
    <citation type="submission" date="2025-08" db="UniProtKB">
        <authorList>
            <consortium name="RefSeq"/>
        </authorList>
    </citation>
    <scope>IDENTIFICATION</scope>
</reference>
<comment type="subcellular location">
    <subcellularLocation>
        <location evidence="1">Membrane</location>
        <topology evidence="1">Multi-pass membrane protein</topology>
    </subcellularLocation>
</comment>
<feature type="domain" description="MARVEL" evidence="7">
    <location>
        <begin position="18"/>
        <end position="155"/>
    </location>
</feature>
<evidence type="ECO:0000256" key="4">
    <source>
        <dbReference type="ARBA" id="ARBA00023136"/>
    </source>
</evidence>
<keyword evidence="8" id="KW-1185">Reference proteome</keyword>
<evidence type="ECO:0000256" key="1">
    <source>
        <dbReference type="ARBA" id="ARBA00004141"/>
    </source>
</evidence>
<evidence type="ECO:0000259" key="7">
    <source>
        <dbReference type="PROSITE" id="PS51225"/>
    </source>
</evidence>
<evidence type="ECO:0000256" key="5">
    <source>
        <dbReference type="PROSITE-ProRule" id="PRU00581"/>
    </source>
</evidence>
<dbReference type="Proteomes" id="UP001652625">
    <property type="component" value="Chromosome 09"/>
</dbReference>
<keyword evidence="4 5" id="KW-0472">Membrane</keyword>
<evidence type="ECO:0000313" key="9">
    <source>
        <dbReference type="RefSeq" id="XP_065660936.1"/>
    </source>
</evidence>
<dbReference type="PROSITE" id="PS51225">
    <property type="entry name" value="MARVEL"/>
    <property type="match status" value="1"/>
</dbReference>
<keyword evidence="2 5" id="KW-0812">Transmembrane</keyword>
<proteinExistence type="predicted"/>
<accession>A0ABM4CGU2</accession>
<dbReference type="InterPro" id="IPR008253">
    <property type="entry name" value="Marvel"/>
</dbReference>
<protein>
    <submittedName>
        <fullName evidence="9">Uncharacterized protein LOC101238239</fullName>
    </submittedName>
</protein>
<feature type="transmembrane region" description="Helical" evidence="6">
    <location>
        <begin position="95"/>
        <end position="122"/>
    </location>
</feature>
<dbReference type="GeneID" id="101238239"/>
<feature type="transmembrane region" description="Helical" evidence="6">
    <location>
        <begin position="57"/>
        <end position="83"/>
    </location>
</feature>
<name>A0ABM4CGU2_HYDVU</name>
<gene>
    <name evidence="9" type="primary">LOC101238239</name>
</gene>
<dbReference type="RefSeq" id="XP_065660936.1">
    <property type="nucleotide sequence ID" value="XM_065804864.1"/>
</dbReference>
<evidence type="ECO:0000256" key="2">
    <source>
        <dbReference type="ARBA" id="ARBA00022692"/>
    </source>
</evidence>
<feature type="transmembrane region" description="Helical" evidence="6">
    <location>
        <begin position="128"/>
        <end position="153"/>
    </location>
</feature>
<evidence type="ECO:0000313" key="8">
    <source>
        <dbReference type="Proteomes" id="UP001652625"/>
    </source>
</evidence>
<sequence length="174" mass="20724">MTVKSDNKNGCCSLNPKWFCTFEGLFKLLEFFAVLLSWVICRSISNEVKDLHVTSRFVYFLLVGIICWIFIGVIIILYFSGCFEYHVNKKIERLYGWYIFLLASSLTWFFFWLFTSVLLVFYRRYWVGLLGAAVFGFISTILFLIDSITYYRLCRKYRVVIRKEHRSILENQAI</sequence>
<evidence type="ECO:0000256" key="3">
    <source>
        <dbReference type="ARBA" id="ARBA00022989"/>
    </source>
</evidence>
<keyword evidence="3 6" id="KW-1133">Transmembrane helix</keyword>
<organism evidence="8 9">
    <name type="scientific">Hydra vulgaris</name>
    <name type="common">Hydra</name>
    <name type="synonym">Hydra attenuata</name>
    <dbReference type="NCBI Taxonomy" id="6087"/>
    <lineage>
        <taxon>Eukaryota</taxon>
        <taxon>Metazoa</taxon>
        <taxon>Cnidaria</taxon>
        <taxon>Hydrozoa</taxon>
        <taxon>Hydroidolina</taxon>
        <taxon>Anthoathecata</taxon>
        <taxon>Aplanulata</taxon>
        <taxon>Hydridae</taxon>
        <taxon>Hydra</taxon>
    </lineage>
</organism>